<name>A0A841R4Y8_9FIRM</name>
<evidence type="ECO:0000256" key="1">
    <source>
        <dbReference type="ARBA" id="ARBA00001579"/>
    </source>
</evidence>
<evidence type="ECO:0000256" key="8">
    <source>
        <dbReference type="HAMAP-Rule" id="MF_00375"/>
    </source>
</evidence>
<dbReference type="FunFam" id="3.40.640.10:FF:000021">
    <property type="entry name" value="Glutamate-1-semialdehyde 2,1-aminomutase"/>
    <property type="match status" value="1"/>
</dbReference>
<dbReference type="Pfam" id="PF00202">
    <property type="entry name" value="Aminotran_3"/>
    <property type="match status" value="1"/>
</dbReference>
<dbReference type="GO" id="GO:0006782">
    <property type="term" value="P:protoporphyrinogen IX biosynthetic process"/>
    <property type="evidence" value="ECO:0007669"/>
    <property type="project" value="UniProtKB-UniRule"/>
</dbReference>
<dbReference type="GO" id="GO:0008483">
    <property type="term" value="F:transaminase activity"/>
    <property type="evidence" value="ECO:0007669"/>
    <property type="project" value="InterPro"/>
</dbReference>
<dbReference type="HAMAP" id="MF_00375">
    <property type="entry name" value="HemL_aminotrans_3"/>
    <property type="match status" value="1"/>
</dbReference>
<reference evidence="9 10" key="1">
    <citation type="submission" date="2020-08" db="EMBL/GenBank/DDBJ databases">
        <title>Genomic Encyclopedia of Type Strains, Phase IV (KMG-IV): sequencing the most valuable type-strain genomes for metagenomic binning, comparative biology and taxonomic classification.</title>
        <authorList>
            <person name="Goeker M."/>
        </authorList>
    </citation>
    <scope>NUCLEOTIDE SEQUENCE [LARGE SCALE GENOMIC DNA]</scope>
    <source>
        <strain evidence="9 10">DSM 21255</strain>
    </source>
</reference>
<evidence type="ECO:0000313" key="9">
    <source>
        <dbReference type="EMBL" id="MBB6478130.1"/>
    </source>
</evidence>
<dbReference type="AlphaFoldDB" id="A0A841R4Y8"/>
<dbReference type="InterPro" id="IPR015422">
    <property type="entry name" value="PyrdxlP-dep_Trfase_small"/>
</dbReference>
<organism evidence="9 10">
    <name type="scientific">Negativicoccus succinicivorans</name>
    <dbReference type="NCBI Taxonomy" id="620903"/>
    <lineage>
        <taxon>Bacteria</taxon>
        <taxon>Bacillati</taxon>
        <taxon>Bacillota</taxon>
        <taxon>Negativicutes</taxon>
        <taxon>Veillonellales</taxon>
        <taxon>Veillonellaceae</taxon>
        <taxon>Negativicoccus</taxon>
    </lineage>
</organism>
<evidence type="ECO:0000256" key="3">
    <source>
        <dbReference type="ARBA" id="ARBA00004819"/>
    </source>
</evidence>
<proteinExistence type="inferred from homology"/>
<dbReference type="InterPro" id="IPR005814">
    <property type="entry name" value="Aminotrans_3"/>
</dbReference>
<dbReference type="PANTHER" id="PTHR43713:SF3">
    <property type="entry name" value="GLUTAMATE-1-SEMIALDEHYDE 2,1-AMINOMUTASE 1, CHLOROPLASTIC-RELATED"/>
    <property type="match status" value="1"/>
</dbReference>
<keyword evidence="7 8" id="KW-0627">Porphyrin biosynthesis</keyword>
<dbReference type="RefSeq" id="WP_159823257.1">
    <property type="nucleotide sequence ID" value="NZ_CABWNB010000004.1"/>
</dbReference>
<dbReference type="GeneID" id="93486452"/>
<sequence length="436" mass="46401">MSRTRSLEAFATAQKFMPGGVNSPVRSFRNVDTTPPFIAKGKGSHIFDIDGNEYIDYVLSWGPLILGHADADVVAAIREQAQYGTSYGAPTELETEIAQKVQTFFPAIEMIRLVSSGTEATMSALRLARGYTGRDKIVKFVGCYHGHSDGLLVKAGSGAATMGVPDSPGIPSEIAADTLTIPYNNPDAVKELFAQYGDEIAAVIVEGVAGNMGCVLPQPGYLPLLRELTQKAGALLIVDEVMSGFRAAAGGACECFDITPDLICLGKVIGGGLPVGAFGGKREVMGKLAPQGPVYQAGTLSGNPLAVTAGLATMNKLSADRFTELAAKTETLCQGLEAAAQEAGVPIIVHRIGSMFTVFFNEHEVTDYDTVATSHLDEFNVYFLAMLEAGVYLAPSQFECGFMSLAHTDEDIRQTLDAARKAFQKVAAFREHKGRK</sequence>
<accession>A0A841R4Y8</accession>
<dbReference type="InterPro" id="IPR015421">
    <property type="entry name" value="PyrdxlP-dep_Trfase_major"/>
</dbReference>
<dbReference type="Gene3D" id="3.40.640.10">
    <property type="entry name" value="Type I PLP-dependent aspartate aminotransferase-like (Major domain)"/>
    <property type="match status" value="1"/>
</dbReference>
<dbReference type="InterPro" id="IPR049704">
    <property type="entry name" value="Aminotrans_3_PPA_site"/>
</dbReference>
<evidence type="ECO:0000256" key="6">
    <source>
        <dbReference type="ARBA" id="ARBA00023235"/>
    </source>
</evidence>
<comment type="catalytic activity">
    <reaction evidence="1 8">
        <text>(S)-4-amino-5-oxopentanoate = 5-aminolevulinate</text>
        <dbReference type="Rhea" id="RHEA:14265"/>
        <dbReference type="ChEBI" id="CHEBI:57501"/>
        <dbReference type="ChEBI" id="CHEBI:356416"/>
        <dbReference type="EC" id="5.4.3.8"/>
    </reaction>
</comment>
<dbReference type="InterPro" id="IPR004639">
    <property type="entry name" value="4pyrrol_synth_GluAld_NH2Trfase"/>
</dbReference>
<comment type="similarity">
    <text evidence="4 8">Belongs to the class-III pyridoxal-phosphate-dependent aminotransferase family. HemL subfamily.</text>
</comment>
<gene>
    <name evidence="8" type="primary">hemL</name>
    <name evidence="9" type="ORF">HNR45_001191</name>
</gene>
<dbReference type="NCBIfam" id="TIGR00713">
    <property type="entry name" value="hemL"/>
    <property type="match status" value="1"/>
</dbReference>
<dbReference type="InterPro" id="IPR015424">
    <property type="entry name" value="PyrdxlP-dep_Trfase"/>
</dbReference>
<keyword evidence="8" id="KW-0963">Cytoplasm</keyword>
<dbReference type="NCBIfam" id="NF000818">
    <property type="entry name" value="PRK00062.1"/>
    <property type="match status" value="1"/>
</dbReference>
<comment type="subcellular location">
    <subcellularLocation>
        <location evidence="8">Cytoplasm</location>
    </subcellularLocation>
</comment>
<dbReference type="EMBL" id="JACHHI010000005">
    <property type="protein sequence ID" value="MBB6478130.1"/>
    <property type="molecule type" value="Genomic_DNA"/>
</dbReference>
<evidence type="ECO:0000256" key="2">
    <source>
        <dbReference type="ARBA" id="ARBA00001933"/>
    </source>
</evidence>
<dbReference type="CDD" id="cd00610">
    <property type="entry name" value="OAT_like"/>
    <property type="match status" value="1"/>
</dbReference>
<evidence type="ECO:0000256" key="4">
    <source>
        <dbReference type="ARBA" id="ARBA00008981"/>
    </source>
</evidence>
<comment type="subunit">
    <text evidence="8">Homodimer.</text>
</comment>
<keyword evidence="6 8" id="KW-0413">Isomerase</keyword>
<dbReference type="OrthoDB" id="9807885at2"/>
<keyword evidence="10" id="KW-1185">Reference proteome</keyword>
<dbReference type="PROSITE" id="PS00600">
    <property type="entry name" value="AA_TRANSFER_CLASS_3"/>
    <property type="match status" value="1"/>
</dbReference>
<protein>
    <recommendedName>
        <fullName evidence="8">Glutamate-1-semialdehyde 2,1-aminomutase</fullName>
        <shortName evidence="8">GSA</shortName>
        <ecNumber evidence="8">5.4.3.8</ecNumber>
    </recommendedName>
    <alternativeName>
        <fullName evidence="8">Glutamate-1-semialdehyde aminotransferase</fullName>
        <shortName evidence="8">GSA-AT</shortName>
    </alternativeName>
</protein>
<dbReference type="UniPathway" id="UPA00251">
    <property type="reaction ID" value="UER00317"/>
</dbReference>
<keyword evidence="5 8" id="KW-0663">Pyridoxal phosphate</keyword>
<dbReference type="PANTHER" id="PTHR43713">
    <property type="entry name" value="GLUTAMATE-1-SEMIALDEHYDE 2,1-AMINOMUTASE"/>
    <property type="match status" value="1"/>
</dbReference>
<feature type="modified residue" description="N6-(pyridoxal phosphate)lysine" evidence="8">
    <location>
        <position position="267"/>
    </location>
</feature>
<dbReference type="GO" id="GO:0042286">
    <property type="term" value="F:glutamate-1-semialdehyde 2,1-aminomutase activity"/>
    <property type="evidence" value="ECO:0007669"/>
    <property type="project" value="UniProtKB-UniRule"/>
</dbReference>
<dbReference type="GO" id="GO:0005737">
    <property type="term" value="C:cytoplasm"/>
    <property type="evidence" value="ECO:0007669"/>
    <property type="project" value="UniProtKB-SubCell"/>
</dbReference>
<dbReference type="GO" id="GO:0030170">
    <property type="term" value="F:pyridoxal phosphate binding"/>
    <property type="evidence" value="ECO:0007669"/>
    <property type="project" value="InterPro"/>
</dbReference>
<dbReference type="Gene3D" id="3.90.1150.10">
    <property type="entry name" value="Aspartate Aminotransferase, domain 1"/>
    <property type="match status" value="1"/>
</dbReference>
<comment type="pathway">
    <text evidence="3">Porphyrin-containing compound metabolism; protoporphyrin-IX biosynthesis; 5-aminolevulinate from L-glutamyl-tRNA(Glu): step 2/2.</text>
</comment>
<dbReference type="EC" id="5.4.3.8" evidence="8"/>
<evidence type="ECO:0000256" key="5">
    <source>
        <dbReference type="ARBA" id="ARBA00022898"/>
    </source>
</evidence>
<comment type="caution">
    <text evidence="9">The sequence shown here is derived from an EMBL/GenBank/DDBJ whole genome shotgun (WGS) entry which is preliminary data.</text>
</comment>
<evidence type="ECO:0000313" key="10">
    <source>
        <dbReference type="Proteomes" id="UP000591941"/>
    </source>
</evidence>
<dbReference type="SUPFAM" id="SSF53383">
    <property type="entry name" value="PLP-dependent transferases"/>
    <property type="match status" value="1"/>
</dbReference>
<comment type="cofactor">
    <cofactor evidence="2 8">
        <name>pyridoxal 5'-phosphate</name>
        <dbReference type="ChEBI" id="CHEBI:597326"/>
    </cofactor>
</comment>
<evidence type="ECO:0000256" key="7">
    <source>
        <dbReference type="ARBA" id="ARBA00023244"/>
    </source>
</evidence>
<dbReference type="Proteomes" id="UP000591941">
    <property type="component" value="Unassembled WGS sequence"/>
</dbReference>